<sequence>MAKGVILLDMNANTYEEICECIAKAMTLEGHNLTNTKKIMQVLQMKHCQVPNRRMSRISTAASGFFERHTSTLRTSSSAVPIVPRRDSSEPHRSFYRQHSFQQPTILEDDEYQNSIQKGGTLPPGIPVNQRSYPNVRSVEDGHPTAPIGNRKRPSVIQFFSNTLNDFKKGTVSKSGDLTQYRGEEIMRKGEEDTELAQVLVGSLSCLQKARFVMVRLAKPTYLPELVDSKVPIRFLFVILGPQLEDGSYHELGRSIATLMANQVSSIGAIALGTSPLYARRLRCWVTFAACGPAAAHIVCVSSTYYCSRGPSDIISCVRRCTFSSIGRPRPICRWIAPPYVDSVYFRLAGIR</sequence>
<dbReference type="GO" id="GO:0005452">
    <property type="term" value="F:solute:inorganic anion antiporter activity"/>
    <property type="evidence" value="ECO:0007669"/>
    <property type="project" value="InterPro"/>
</dbReference>
<keyword evidence="4" id="KW-1185">Reference proteome</keyword>
<dbReference type="Gene3D" id="3.40.930.10">
    <property type="entry name" value="Mannitol-specific EII, Chain A"/>
    <property type="match status" value="1"/>
</dbReference>
<evidence type="ECO:0000313" key="3">
    <source>
        <dbReference type="EMBL" id="TMS38799.1"/>
    </source>
</evidence>
<accession>A0A4U8V0L7</accession>
<dbReference type="SUPFAM" id="SSF55804">
    <property type="entry name" value="Phoshotransferase/anion transport protein"/>
    <property type="match status" value="1"/>
</dbReference>
<dbReference type="EMBL" id="AZBU02000001">
    <property type="protein sequence ID" value="TMS38799.1"/>
    <property type="molecule type" value="Genomic_DNA"/>
</dbReference>
<dbReference type="GO" id="GO:0015701">
    <property type="term" value="P:bicarbonate transport"/>
    <property type="evidence" value="ECO:0007669"/>
    <property type="project" value="TreeGrafter"/>
</dbReference>
<name>A0A4U8V0L7_STECR</name>
<dbReference type="GO" id="GO:0051453">
    <property type="term" value="P:regulation of intracellular pH"/>
    <property type="evidence" value="ECO:0007669"/>
    <property type="project" value="TreeGrafter"/>
</dbReference>
<feature type="region of interest" description="Disordered" evidence="1">
    <location>
        <begin position="76"/>
        <end position="95"/>
    </location>
</feature>
<dbReference type="InterPro" id="IPR003020">
    <property type="entry name" value="HCO3_transpt_euk"/>
</dbReference>
<feature type="compositionally biased region" description="Basic and acidic residues" evidence="1">
    <location>
        <begin position="84"/>
        <end position="93"/>
    </location>
</feature>
<evidence type="ECO:0000256" key="1">
    <source>
        <dbReference type="SAM" id="MobiDB-lite"/>
    </source>
</evidence>
<dbReference type="InterPro" id="IPR016152">
    <property type="entry name" value="PTrfase/Anion_transptr"/>
</dbReference>
<dbReference type="PANTHER" id="PTHR11453">
    <property type="entry name" value="ANION EXCHANGE PROTEIN"/>
    <property type="match status" value="1"/>
</dbReference>
<dbReference type="OrthoDB" id="1735926at2759"/>
<comment type="caution">
    <text evidence="3">The sequence shown here is derived from an EMBL/GenBank/DDBJ whole genome shotgun (WGS) entry which is preliminary data.</text>
</comment>
<proteinExistence type="predicted"/>
<reference evidence="3 4" key="1">
    <citation type="journal article" date="2015" name="Genome Biol.">
        <title>Comparative genomics of Steinernema reveals deeply conserved gene regulatory networks.</title>
        <authorList>
            <person name="Dillman A.R."/>
            <person name="Macchietto M."/>
            <person name="Porter C.F."/>
            <person name="Rogers A."/>
            <person name="Williams B."/>
            <person name="Antoshechkin I."/>
            <person name="Lee M.M."/>
            <person name="Goodwin Z."/>
            <person name="Lu X."/>
            <person name="Lewis E.E."/>
            <person name="Goodrich-Blair H."/>
            <person name="Stock S.P."/>
            <person name="Adams B.J."/>
            <person name="Sternberg P.W."/>
            <person name="Mortazavi A."/>
        </authorList>
    </citation>
    <scope>NUCLEOTIDE SEQUENCE [LARGE SCALE GENOMIC DNA]</scope>
    <source>
        <strain evidence="3 4">ALL</strain>
    </source>
</reference>
<protein>
    <recommendedName>
        <fullName evidence="2">Band 3 cytoplasmic domain-containing protein</fullName>
    </recommendedName>
</protein>
<evidence type="ECO:0000313" key="4">
    <source>
        <dbReference type="Proteomes" id="UP000298663"/>
    </source>
</evidence>
<dbReference type="PANTHER" id="PTHR11453:SF47">
    <property type="entry name" value="ANION EXCHANGE PROTEIN"/>
    <property type="match status" value="1"/>
</dbReference>
<evidence type="ECO:0000259" key="2">
    <source>
        <dbReference type="Pfam" id="PF07565"/>
    </source>
</evidence>
<dbReference type="AlphaFoldDB" id="A0A4U8V0L7"/>
<dbReference type="GO" id="GO:0008509">
    <property type="term" value="F:monoatomic anion transmembrane transporter activity"/>
    <property type="evidence" value="ECO:0007669"/>
    <property type="project" value="InterPro"/>
</dbReference>
<dbReference type="Pfam" id="PF07565">
    <property type="entry name" value="Band_3_cyto"/>
    <property type="match status" value="1"/>
</dbReference>
<dbReference type="Proteomes" id="UP000298663">
    <property type="component" value="Chromosome X"/>
</dbReference>
<dbReference type="InterPro" id="IPR013769">
    <property type="entry name" value="Band3_cytoplasmic_dom"/>
</dbReference>
<dbReference type="EMBL" id="CM016762">
    <property type="protein sequence ID" value="TMS38799.1"/>
    <property type="molecule type" value="Genomic_DNA"/>
</dbReference>
<dbReference type="GO" id="GO:0005886">
    <property type="term" value="C:plasma membrane"/>
    <property type="evidence" value="ECO:0007669"/>
    <property type="project" value="TreeGrafter"/>
</dbReference>
<feature type="domain" description="Band 3 cytoplasmic" evidence="2">
    <location>
        <begin position="1"/>
        <end position="266"/>
    </location>
</feature>
<gene>
    <name evidence="3" type="ORF">L596_005442</name>
</gene>
<reference evidence="3 4" key="2">
    <citation type="journal article" date="2019" name="G3 (Bethesda)">
        <title>Hybrid Assembly of the Genome of the Entomopathogenic Nematode Steinernema carpocapsae Identifies the X-Chromosome.</title>
        <authorList>
            <person name="Serra L."/>
            <person name="Macchietto M."/>
            <person name="Macias-Munoz A."/>
            <person name="McGill C.J."/>
            <person name="Rodriguez I.M."/>
            <person name="Rodriguez B."/>
            <person name="Murad R."/>
            <person name="Mortazavi A."/>
        </authorList>
    </citation>
    <scope>NUCLEOTIDE SEQUENCE [LARGE SCALE GENOMIC DNA]</scope>
    <source>
        <strain evidence="3 4">ALL</strain>
    </source>
</reference>
<dbReference type="STRING" id="34508.A0A4U8V0L7"/>
<organism evidence="3 4">
    <name type="scientific">Steinernema carpocapsae</name>
    <name type="common">Entomopathogenic nematode</name>
    <dbReference type="NCBI Taxonomy" id="34508"/>
    <lineage>
        <taxon>Eukaryota</taxon>
        <taxon>Metazoa</taxon>
        <taxon>Ecdysozoa</taxon>
        <taxon>Nematoda</taxon>
        <taxon>Chromadorea</taxon>
        <taxon>Rhabditida</taxon>
        <taxon>Tylenchina</taxon>
        <taxon>Panagrolaimomorpha</taxon>
        <taxon>Strongyloidoidea</taxon>
        <taxon>Steinernematidae</taxon>
        <taxon>Steinernema</taxon>
    </lineage>
</organism>